<dbReference type="Proteomes" id="UP000590740">
    <property type="component" value="Unassembled WGS sequence"/>
</dbReference>
<evidence type="ECO:0000256" key="3">
    <source>
        <dbReference type="ARBA" id="ARBA00022475"/>
    </source>
</evidence>
<proteinExistence type="inferred from homology"/>
<dbReference type="AlphaFoldDB" id="A0A7W7YFQ9"/>
<feature type="transmembrane region" description="Helical" evidence="7">
    <location>
        <begin position="39"/>
        <end position="64"/>
    </location>
</feature>
<dbReference type="PANTHER" id="PTHR33508">
    <property type="entry name" value="UPF0056 MEMBRANE PROTEIN YHCE"/>
    <property type="match status" value="1"/>
</dbReference>
<dbReference type="NCBIfam" id="TIGR00427">
    <property type="entry name" value="NAAT family transporter"/>
    <property type="match status" value="1"/>
</dbReference>
<comment type="caution">
    <text evidence="8">The sequence shown here is derived from an EMBL/GenBank/DDBJ whole genome shotgun (WGS) entry which is preliminary data.</text>
</comment>
<protein>
    <recommendedName>
        <fullName evidence="7">UPF0056 membrane protein</fullName>
    </recommendedName>
</protein>
<dbReference type="Pfam" id="PF01914">
    <property type="entry name" value="MarC"/>
    <property type="match status" value="1"/>
</dbReference>
<sequence length="194" mass="21450">MDTLSATLLLITIMDPLGNVATFVSGLRPVPPERRLRVIARELVIALVILILFLFLGPWLLGLLHLKQEALFISGGIVLFLIALKMIFPPSRREAEEMMTEPFIVPLAVPMIAGPSVLATLLVLVSTQPEQLWRWFAALMIAWCVTAAVLLCAPAIARVLREKGSMAVERLMGMLLVMVAVQMLLNGIEQYTKH</sequence>
<comment type="subcellular location">
    <subcellularLocation>
        <location evidence="1 7">Cell membrane</location>
        <topology evidence="1 7">Multi-pass membrane protein</topology>
    </subcellularLocation>
</comment>
<reference evidence="8 9" key="1">
    <citation type="submission" date="2020-08" db="EMBL/GenBank/DDBJ databases">
        <title>Genomic Encyclopedia of Type Strains, Phase IV (KMG-IV): sequencing the most valuable type-strain genomes for metagenomic binning, comparative biology and taxonomic classification.</title>
        <authorList>
            <person name="Goeker M."/>
        </authorList>
    </citation>
    <scope>NUCLEOTIDE SEQUENCE [LARGE SCALE GENOMIC DNA]</scope>
    <source>
        <strain evidence="8 9">DSM 12252</strain>
    </source>
</reference>
<feature type="transmembrane region" description="Helical" evidence="7">
    <location>
        <begin position="132"/>
        <end position="159"/>
    </location>
</feature>
<evidence type="ECO:0000256" key="5">
    <source>
        <dbReference type="ARBA" id="ARBA00022989"/>
    </source>
</evidence>
<feature type="transmembrane region" description="Helical" evidence="7">
    <location>
        <begin position="103"/>
        <end position="126"/>
    </location>
</feature>
<organism evidence="8 9">
    <name type="scientific">Prosthecobacter vanneervenii</name>
    <dbReference type="NCBI Taxonomy" id="48466"/>
    <lineage>
        <taxon>Bacteria</taxon>
        <taxon>Pseudomonadati</taxon>
        <taxon>Verrucomicrobiota</taxon>
        <taxon>Verrucomicrobiia</taxon>
        <taxon>Verrucomicrobiales</taxon>
        <taxon>Verrucomicrobiaceae</taxon>
        <taxon>Prosthecobacter</taxon>
    </lineage>
</organism>
<keyword evidence="4 7" id="KW-0812">Transmembrane</keyword>
<comment type="similarity">
    <text evidence="2 7">Belongs to the UPF0056 (MarC) family.</text>
</comment>
<dbReference type="GO" id="GO:0005886">
    <property type="term" value="C:plasma membrane"/>
    <property type="evidence" value="ECO:0007669"/>
    <property type="project" value="UniProtKB-SubCell"/>
</dbReference>
<evidence type="ECO:0000313" key="8">
    <source>
        <dbReference type="EMBL" id="MBB5035294.1"/>
    </source>
</evidence>
<dbReference type="RefSeq" id="WP_184343932.1">
    <property type="nucleotide sequence ID" value="NZ_JACHIG010000015.1"/>
</dbReference>
<evidence type="ECO:0000256" key="2">
    <source>
        <dbReference type="ARBA" id="ARBA00009784"/>
    </source>
</evidence>
<dbReference type="InterPro" id="IPR002771">
    <property type="entry name" value="Multi_antbiot-R_MarC"/>
</dbReference>
<feature type="transmembrane region" description="Helical" evidence="7">
    <location>
        <begin position="171"/>
        <end position="188"/>
    </location>
</feature>
<keyword evidence="5 7" id="KW-1133">Transmembrane helix</keyword>
<evidence type="ECO:0000256" key="1">
    <source>
        <dbReference type="ARBA" id="ARBA00004651"/>
    </source>
</evidence>
<feature type="transmembrane region" description="Helical" evidence="7">
    <location>
        <begin position="70"/>
        <end position="91"/>
    </location>
</feature>
<evidence type="ECO:0000256" key="4">
    <source>
        <dbReference type="ARBA" id="ARBA00022692"/>
    </source>
</evidence>
<evidence type="ECO:0000256" key="6">
    <source>
        <dbReference type="ARBA" id="ARBA00023136"/>
    </source>
</evidence>
<dbReference type="EMBL" id="JACHIG010000015">
    <property type="protein sequence ID" value="MBB5035294.1"/>
    <property type="molecule type" value="Genomic_DNA"/>
</dbReference>
<dbReference type="PANTHER" id="PTHR33508:SF10">
    <property type="entry name" value="UPF0056 INNER MEMBRANE PROTEIN YHGN"/>
    <property type="match status" value="1"/>
</dbReference>
<evidence type="ECO:0000256" key="7">
    <source>
        <dbReference type="RuleBase" id="RU362048"/>
    </source>
</evidence>
<keyword evidence="9" id="KW-1185">Reference proteome</keyword>
<accession>A0A7W7YFQ9</accession>
<keyword evidence="3" id="KW-1003">Cell membrane</keyword>
<gene>
    <name evidence="8" type="ORF">HNQ65_004904</name>
</gene>
<evidence type="ECO:0000313" key="9">
    <source>
        <dbReference type="Proteomes" id="UP000590740"/>
    </source>
</evidence>
<name>A0A7W7YFQ9_9BACT</name>
<feature type="transmembrane region" description="Helical" evidence="7">
    <location>
        <begin position="6"/>
        <end position="27"/>
    </location>
</feature>
<keyword evidence="6 7" id="KW-0472">Membrane</keyword>